<dbReference type="RefSeq" id="WP_188654838.1">
    <property type="nucleotide sequence ID" value="NZ_BMIN01000013.1"/>
</dbReference>
<evidence type="ECO:0000256" key="17">
    <source>
        <dbReference type="HAMAP-Rule" id="MF_00639"/>
    </source>
</evidence>
<evidence type="ECO:0000256" key="13">
    <source>
        <dbReference type="ARBA" id="ARBA00023316"/>
    </source>
</evidence>
<dbReference type="InterPro" id="IPR005762">
    <property type="entry name" value="MurD"/>
</dbReference>
<feature type="domain" description="Mur ligase central" evidence="20">
    <location>
        <begin position="116"/>
        <end position="289"/>
    </location>
</feature>
<keyword evidence="12 17" id="KW-0573">Peptidoglycan synthesis</keyword>
<dbReference type="Pfam" id="PF08245">
    <property type="entry name" value="Mur_ligase_M"/>
    <property type="match status" value="1"/>
</dbReference>
<dbReference type="PANTHER" id="PTHR43692">
    <property type="entry name" value="UDP-N-ACETYLMURAMOYLALANINE--D-GLUTAMATE LIGASE"/>
    <property type="match status" value="1"/>
</dbReference>
<dbReference type="Gene3D" id="3.40.1190.10">
    <property type="entry name" value="Mur-like, catalytic domain"/>
    <property type="match status" value="1"/>
</dbReference>
<evidence type="ECO:0000256" key="3">
    <source>
        <dbReference type="ARBA" id="ARBA00004752"/>
    </source>
</evidence>
<dbReference type="GO" id="GO:0016874">
    <property type="term" value="F:ligase activity"/>
    <property type="evidence" value="ECO:0007669"/>
    <property type="project" value="UniProtKB-KW"/>
</dbReference>
<dbReference type="EC" id="6.3.2.9" evidence="5 17"/>
<evidence type="ECO:0000256" key="5">
    <source>
        <dbReference type="ARBA" id="ARBA00012212"/>
    </source>
</evidence>
<dbReference type="Gene3D" id="3.40.50.720">
    <property type="entry name" value="NAD(P)-binding Rossmann-like Domain"/>
    <property type="match status" value="1"/>
</dbReference>
<evidence type="ECO:0000256" key="8">
    <source>
        <dbReference type="ARBA" id="ARBA00022598"/>
    </source>
</evidence>
<name>A0ABQ1Q8G5_9BACI</name>
<keyword evidence="9 17" id="KW-0547">Nucleotide-binding</keyword>
<feature type="domain" description="Mur ligase C-terminal" evidence="19">
    <location>
        <begin position="312"/>
        <end position="425"/>
    </location>
</feature>
<dbReference type="SUPFAM" id="SSF53623">
    <property type="entry name" value="MurD-like peptide ligases, catalytic domain"/>
    <property type="match status" value="1"/>
</dbReference>
<evidence type="ECO:0000313" key="22">
    <source>
        <dbReference type="Proteomes" id="UP000642571"/>
    </source>
</evidence>
<evidence type="ECO:0000259" key="19">
    <source>
        <dbReference type="Pfam" id="PF02875"/>
    </source>
</evidence>
<dbReference type="InterPro" id="IPR036615">
    <property type="entry name" value="Mur_ligase_C_dom_sf"/>
</dbReference>
<protein>
    <recommendedName>
        <fullName evidence="6 17">UDP-N-acetylmuramoylalanine--D-glutamate ligase</fullName>
        <ecNumber evidence="5 17">6.3.2.9</ecNumber>
    </recommendedName>
    <alternativeName>
        <fullName evidence="15 17">D-glutamic acid-adding enzyme</fullName>
    </alternativeName>
    <alternativeName>
        <fullName evidence="14 17">UDP-N-acetylmuramoyl-L-alanyl-D-glutamate synthetase</fullName>
    </alternativeName>
</protein>
<dbReference type="PANTHER" id="PTHR43692:SF1">
    <property type="entry name" value="UDP-N-ACETYLMURAMOYLALANINE--D-GLUTAMATE LIGASE"/>
    <property type="match status" value="1"/>
</dbReference>
<keyword evidence="8 17" id="KW-0436">Ligase</keyword>
<dbReference type="NCBIfam" id="TIGR01087">
    <property type="entry name" value="murD"/>
    <property type="match status" value="1"/>
</dbReference>
<dbReference type="Pfam" id="PF21799">
    <property type="entry name" value="MurD-like_N"/>
    <property type="match status" value="1"/>
</dbReference>
<feature type="binding site" evidence="17">
    <location>
        <begin position="118"/>
        <end position="124"/>
    </location>
    <ligand>
        <name>ATP</name>
        <dbReference type="ChEBI" id="CHEBI:30616"/>
    </ligand>
</feature>
<evidence type="ECO:0000256" key="6">
    <source>
        <dbReference type="ARBA" id="ARBA00015655"/>
    </source>
</evidence>
<keyword evidence="22" id="KW-1185">Reference proteome</keyword>
<evidence type="ECO:0000256" key="14">
    <source>
        <dbReference type="ARBA" id="ARBA00030398"/>
    </source>
</evidence>
<comment type="subcellular location">
    <subcellularLocation>
        <location evidence="2 17 18">Cytoplasm</location>
    </subcellularLocation>
</comment>
<dbReference type="EMBL" id="BMIN01000013">
    <property type="protein sequence ID" value="GGD19040.1"/>
    <property type="molecule type" value="Genomic_DNA"/>
</dbReference>
<proteinExistence type="inferred from homology"/>
<keyword evidence="13 17" id="KW-0961">Cell wall biogenesis/degradation</keyword>
<dbReference type="SUPFAM" id="SSF53244">
    <property type="entry name" value="MurD-like peptide ligases, peptide-binding domain"/>
    <property type="match status" value="1"/>
</dbReference>
<evidence type="ECO:0000256" key="11">
    <source>
        <dbReference type="ARBA" id="ARBA00022960"/>
    </source>
</evidence>
<evidence type="ECO:0000256" key="1">
    <source>
        <dbReference type="ARBA" id="ARBA00002734"/>
    </source>
</evidence>
<dbReference type="InterPro" id="IPR013221">
    <property type="entry name" value="Mur_ligase_cen"/>
</dbReference>
<evidence type="ECO:0000256" key="2">
    <source>
        <dbReference type="ARBA" id="ARBA00004496"/>
    </source>
</evidence>
<dbReference type="Gene3D" id="3.90.190.20">
    <property type="entry name" value="Mur ligase, C-terminal domain"/>
    <property type="match status" value="1"/>
</dbReference>
<evidence type="ECO:0000256" key="12">
    <source>
        <dbReference type="ARBA" id="ARBA00022984"/>
    </source>
</evidence>
<keyword evidence="7 17" id="KW-0963">Cytoplasm</keyword>
<keyword evidence="10 17" id="KW-0067">ATP-binding</keyword>
<comment type="caution">
    <text evidence="21">The sequence shown here is derived from an EMBL/GenBank/DDBJ whole genome shotgun (WGS) entry which is preliminary data.</text>
</comment>
<dbReference type="HAMAP" id="MF_00639">
    <property type="entry name" value="MurD"/>
    <property type="match status" value="1"/>
</dbReference>
<accession>A0ABQ1Q8G5</accession>
<gene>
    <name evidence="17 21" type="primary">murD</name>
    <name evidence="21" type="ORF">GCM10011389_28370</name>
</gene>
<comment type="catalytic activity">
    <reaction evidence="16 17 18">
        <text>UDP-N-acetyl-alpha-D-muramoyl-L-alanine + D-glutamate + ATP = UDP-N-acetyl-alpha-D-muramoyl-L-alanyl-D-glutamate + ADP + phosphate + H(+)</text>
        <dbReference type="Rhea" id="RHEA:16429"/>
        <dbReference type="ChEBI" id="CHEBI:15378"/>
        <dbReference type="ChEBI" id="CHEBI:29986"/>
        <dbReference type="ChEBI" id="CHEBI:30616"/>
        <dbReference type="ChEBI" id="CHEBI:43474"/>
        <dbReference type="ChEBI" id="CHEBI:83898"/>
        <dbReference type="ChEBI" id="CHEBI:83900"/>
        <dbReference type="ChEBI" id="CHEBI:456216"/>
        <dbReference type="EC" id="6.3.2.9"/>
    </reaction>
</comment>
<organism evidence="21 22">
    <name type="scientific">Pontibacillus salipaludis</name>
    <dbReference type="NCBI Taxonomy" id="1697394"/>
    <lineage>
        <taxon>Bacteria</taxon>
        <taxon>Bacillati</taxon>
        <taxon>Bacillota</taxon>
        <taxon>Bacilli</taxon>
        <taxon>Bacillales</taxon>
        <taxon>Bacillaceae</taxon>
        <taxon>Pontibacillus</taxon>
    </lineage>
</organism>
<comment type="similarity">
    <text evidence="4 17">Belongs to the MurCDEF family.</text>
</comment>
<keyword evidence="17 18" id="KW-0131">Cell cycle</keyword>
<evidence type="ECO:0000259" key="20">
    <source>
        <dbReference type="Pfam" id="PF08245"/>
    </source>
</evidence>
<dbReference type="Proteomes" id="UP000642571">
    <property type="component" value="Unassembled WGS sequence"/>
</dbReference>
<keyword evidence="11 17" id="KW-0133">Cell shape</keyword>
<evidence type="ECO:0000256" key="16">
    <source>
        <dbReference type="ARBA" id="ARBA00047632"/>
    </source>
</evidence>
<dbReference type="InterPro" id="IPR036565">
    <property type="entry name" value="Mur-like_cat_sf"/>
</dbReference>
<evidence type="ECO:0000256" key="15">
    <source>
        <dbReference type="ARBA" id="ARBA00032324"/>
    </source>
</evidence>
<evidence type="ECO:0000256" key="9">
    <source>
        <dbReference type="ARBA" id="ARBA00022741"/>
    </source>
</evidence>
<evidence type="ECO:0000256" key="10">
    <source>
        <dbReference type="ARBA" id="ARBA00022840"/>
    </source>
</evidence>
<dbReference type="Pfam" id="PF02875">
    <property type="entry name" value="Mur_ligase_C"/>
    <property type="match status" value="1"/>
</dbReference>
<evidence type="ECO:0000256" key="18">
    <source>
        <dbReference type="RuleBase" id="RU003664"/>
    </source>
</evidence>
<comment type="pathway">
    <text evidence="3 17 18">Cell wall biogenesis; peptidoglycan biosynthesis.</text>
</comment>
<dbReference type="SUPFAM" id="SSF51984">
    <property type="entry name" value="MurCD N-terminal domain"/>
    <property type="match status" value="1"/>
</dbReference>
<evidence type="ECO:0000256" key="4">
    <source>
        <dbReference type="ARBA" id="ARBA00010416"/>
    </source>
</evidence>
<sequence>MNKLTSFPYNQVLVLGLAKSGEAAAKLLNSSGVSVRVNDQKPFSENPQAQSLYNEGIEVVTGGHPLSVLDGIDYVVKNPGIPYTNPIIETAVERGVPVVTEIELAYMLHEGQIVAITGSNGKTTTTTLVYEMLSNSKKPVALAGNIGKVSCEVAQKTSPEETMVMELSSFQLLGTETFKPDVSVFLNLYEAHLDYHKTMEHYGQSKAKIFANQTSQDYAVYNADHQEVCKLVQQTKAQTIPFSLISKQPDGIWTDGTSIYYKDAFIIKQNEILLEGDHNLENTMAAIAASLLAGATVEGIREVLTTFTGVEHRLQYVKDVKGRRFFNDSKATNILAAQKALNAFSEPTIWLAGGLDRGQSFEELDPSMEHVKAMVVFGETGEKLRDFGTKNGIETILMVDNVKQAAEEAYRISAEQDVILLSPACASWDQYKTFEERGNMFVRAVHTLE</sequence>
<reference evidence="22" key="1">
    <citation type="journal article" date="2019" name="Int. J. Syst. Evol. Microbiol.">
        <title>The Global Catalogue of Microorganisms (GCM) 10K type strain sequencing project: providing services to taxonomists for standard genome sequencing and annotation.</title>
        <authorList>
            <consortium name="The Broad Institute Genomics Platform"/>
            <consortium name="The Broad Institute Genome Sequencing Center for Infectious Disease"/>
            <person name="Wu L."/>
            <person name="Ma J."/>
        </authorList>
    </citation>
    <scope>NUCLEOTIDE SEQUENCE [LARGE SCALE GENOMIC DNA]</scope>
    <source>
        <strain evidence="22">CGMCC 1.15353</strain>
    </source>
</reference>
<comment type="function">
    <text evidence="1 17 18">Cell wall formation. Catalyzes the addition of glutamate to the nucleotide precursor UDP-N-acetylmuramoyl-L-alanine (UMA).</text>
</comment>
<evidence type="ECO:0000313" key="21">
    <source>
        <dbReference type="EMBL" id="GGD19040.1"/>
    </source>
</evidence>
<dbReference type="InterPro" id="IPR004101">
    <property type="entry name" value="Mur_ligase_C"/>
</dbReference>
<keyword evidence="17 18" id="KW-0132">Cell division</keyword>
<evidence type="ECO:0000256" key="7">
    <source>
        <dbReference type="ARBA" id="ARBA00022490"/>
    </source>
</evidence>